<dbReference type="PANTHER" id="PTHR30482:SF17">
    <property type="entry name" value="ABC TRANSPORTER ATP-BINDING PROTEIN"/>
    <property type="match status" value="1"/>
</dbReference>
<protein>
    <submittedName>
        <fullName evidence="7">Branched-chain amino acid ABC transporter permease</fullName>
    </submittedName>
</protein>
<accession>A0ABT1X5G4</accession>
<comment type="caution">
    <text evidence="7">The sequence shown here is derived from an EMBL/GenBank/DDBJ whole genome shotgun (WGS) entry which is preliminary data.</text>
</comment>
<feature type="transmembrane region" description="Helical" evidence="6">
    <location>
        <begin position="252"/>
        <end position="275"/>
    </location>
</feature>
<reference evidence="7 8" key="1">
    <citation type="submission" date="2022-06" db="EMBL/GenBank/DDBJ databases">
        <title>Roseomonas CN29.</title>
        <authorList>
            <person name="Cheng Y."/>
            <person name="He X."/>
        </authorList>
    </citation>
    <scope>NUCLEOTIDE SEQUENCE [LARGE SCALE GENOMIC DNA]</scope>
    <source>
        <strain evidence="7 8">CN29</strain>
    </source>
</reference>
<keyword evidence="5 6" id="KW-0472">Membrane</keyword>
<keyword evidence="3 6" id="KW-0812">Transmembrane</keyword>
<feature type="transmembrane region" description="Helical" evidence="6">
    <location>
        <begin position="67"/>
        <end position="85"/>
    </location>
</feature>
<sequence>MTARVTHGSRIGPIIAIAALLALAAAPWWTDRQGLRLLGEIYAYAALASLWNLLAGYAGLVTVGQQAFVGLGAYTLFGLALLAGVNPLWGIPAAGLIAAIAAVPVAALTFRLRGAYFAIGTWVVAEVFRLGAAQFSALGGGSGTSLPASVLAAIGNRAAREQLFYWLALALAAATILAILLLLRSRHGLALAAIRDNETAARANGIEVDRTRLAVFVIAAAGTAMIGALIFLQKLRISPDAAFSVNDWTALVIFIAVIGGIGRVEGPLLGTALFFLLRESLSQLGSLYLLVLGAVAIAVMLLAPRGLWGLLADRLGWQLFPLARRLEPRSSAPPVPAATTPAREASP</sequence>
<feature type="transmembrane region" description="Helical" evidence="6">
    <location>
        <begin position="41"/>
        <end position="60"/>
    </location>
</feature>
<comment type="subcellular location">
    <subcellularLocation>
        <location evidence="1">Cell membrane</location>
        <topology evidence="1">Multi-pass membrane protein</topology>
    </subcellularLocation>
</comment>
<evidence type="ECO:0000313" key="8">
    <source>
        <dbReference type="Proteomes" id="UP001524642"/>
    </source>
</evidence>
<dbReference type="CDD" id="cd06581">
    <property type="entry name" value="TM_PBP1_LivM_like"/>
    <property type="match status" value="1"/>
</dbReference>
<dbReference type="InterPro" id="IPR001851">
    <property type="entry name" value="ABC_transp_permease"/>
</dbReference>
<evidence type="ECO:0000256" key="5">
    <source>
        <dbReference type="ARBA" id="ARBA00023136"/>
    </source>
</evidence>
<dbReference type="InterPro" id="IPR043428">
    <property type="entry name" value="LivM-like"/>
</dbReference>
<name>A0ABT1X5G4_9PROT</name>
<feature type="transmembrane region" description="Helical" evidence="6">
    <location>
        <begin position="213"/>
        <end position="232"/>
    </location>
</feature>
<gene>
    <name evidence="7" type="ORF">NRP21_14925</name>
</gene>
<keyword evidence="8" id="KW-1185">Reference proteome</keyword>
<dbReference type="RefSeq" id="WP_257717012.1">
    <property type="nucleotide sequence ID" value="NZ_JANJOU010000011.1"/>
</dbReference>
<dbReference type="EMBL" id="JANJOU010000011">
    <property type="protein sequence ID" value="MCR0983347.1"/>
    <property type="molecule type" value="Genomic_DNA"/>
</dbReference>
<organism evidence="7 8">
    <name type="scientific">Roseomonas populi</name>
    <dbReference type="NCBI Taxonomy" id="3121582"/>
    <lineage>
        <taxon>Bacteria</taxon>
        <taxon>Pseudomonadati</taxon>
        <taxon>Pseudomonadota</taxon>
        <taxon>Alphaproteobacteria</taxon>
        <taxon>Acetobacterales</taxon>
        <taxon>Roseomonadaceae</taxon>
        <taxon>Roseomonas</taxon>
    </lineage>
</organism>
<proteinExistence type="predicted"/>
<keyword evidence="2" id="KW-1003">Cell membrane</keyword>
<evidence type="ECO:0000256" key="6">
    <source>
        <dbReference type="SAM" id="Phobius"/>
    </source>
</evidence>
<evidence type="ECO:0000256" key="3">
    <source>
        <dbReference type="ARBA" id="ARBA00022692"/>
    </source>
</evidence>
<dbReference type="Pfam" id="PF02653">
    <property type="entry name" value="BPD_transp_2"/>
    <property type="match status" value="1"/>
</dbReference>
<feature type="transmembrane region" description="Helical" evidence="6">
    <location>
        <begin position="287"/>
        <end position="308"/>
    </location>
</feature>
<evidence type="ECO:0000313" key="7">
    <source>
        <dbReference type="EMBL" id="MCR0983347.1"/>
    </source>
</evidence>
<feature type="transmembrane region" description="Helical" evidence="6">
    <location>
        <begin position="91"/>
        <end position="110"/>
    </location>
</feature>
<feature type="transmembrane region" description="Helical" evidence="6">
    <location>
        <begin position="163"/>
        <end position="183"/>
    </location>
</feature>
<keyword evidence="4 6" id="KW-1133">Transmembrane helix</keyword>
<evidence type="ECO:0000256" key="2">
    <source>
        <dbReference type="ARBA" id="ARBA00022475"/>
    </source>
</evidence>
<dbReference type="Proteomes" id="UP001524642">
    <property type="component" value="Unassembled WGS sequence"/>
</dbReference>
<evidence type="ECO:0000256" key="1">
    <source>
        <dbReference type="ARBA" id="ARBA00004651"/>
    </source>
</evidence>
<dbReference type="PANTHER" id="PTHR30482">
    <property type="entry name" value="HIGH-AFFINITY BRANCHED-CHAIN AMINO ACID TRANSPORT SYSTEM PERMEASE"/>
    <property type="match status" value="1"/>
</dbReference>
<feature type="transmembrane region" description="Helical" evidence="6">
    <location>
        <begin position="12"/>
        <end position="29"/>
    </location>
</feature>
<evidence type="ECO:0000256" key="4">
    <source>
        <dbReference type="ARBA" id="ARBA00022989"/>
    </source>
</evidence>